<accession>A0A4Y2H4W0</accession>
<proteinExistence type="predicted"/>
<evidence type="ECO:0000313" key="3">
    <source>
        <dbReference type="Proteomes" id="UP000499080"/>
    </source>
</evidence>
<comment type="caution">
    <text evidence="2">The sequence shown here is derived from an EMBL/GenBank/DDBJ whole genome shotgun (WGS) entry which is preliminary data.</text>
</comment>
<feature type="compositionally biased region" description="Low complexity" evidence="1">
    <location>
        <begin position="50"/>
        <end position="65"/>
    </location>
</feature>
<feature type="compositionally biased region" description="Low complexity" evidence="1">
    <location>
        <begin position="78"/>
        <end position="87"/>
    </location>
</feature>
<sequence>MSRLHYYFRAVPYMLPGFSISETDEEGHEASRNRLKVRGPSRKFPLSPKSPTSLPRSPNLSSRSPNPSPRSPNPSPRSPNLSPRLTSQGNSFIAL</sequence>
<dbReference type="Proteomes" id="UP000499080">
    <property type="component" value="Unassembled WGS sequence"/>
</dbReference>
<feature type="compositionally biased region" description="Pro residues" evidence="1">
    <location>
        <begin position="66"/>
        <end position="77"/>
    </location>
</feature>
<evidence type="ECO:0000313" key="2">
    <source>
        <dbReference type="EMBL" id="GBM60161.1"/>
    </source>
</evidence>
<protein>
    <submittedName>
        <fullName evidence="2">Uncharacterized protein</fullName>
    </submittedName>
</protein>
<keyword evidence="3" id="KW-1185">Reference proteome</keyword>
<organism evidence="2 3">
    <name type="scientific">Araneus ventricosus</name>
    <name type="common">Orbweaver spider</name>
    <name type="synonym">Epeira ventricosa</name>
    <dbReference type="NCBI Taxonomy" id="182803"/>
    <lineage>
        <taxon>Eukaryota</taxon>
        <taxon>Metazoa</taxon>
        <taxon>Ecdysozoa</taxon>
        <taxon>Arthropoda</taxon>
        <taxon>Chelicerata</taxon>
        <taxon>Arachnida</taxon>
        <taxon>Araneae</taxon>
        <taxon>Araneomorphae</taxon>
        <taxon>Entelegynae</taxon>
        <taxon>Araneoidea</taxon>
        <taxon>Araneidae</taxon>
        <taxon>Araneus</taxon>
    </lineage>
</organism>
<dbReference type="AlphaFoldDB" id="A0A4Y2H4W0"/>
<reference evidence="2 3" key="1">
    <citation type="journal article" date="2019" name="Sci. Rep.">
        <title>Orb-weaving spider Araneus ventricosus genome elucidates the spidroin gene catalogue.</title>
        <authorList>
            <person name="Kono N."/>
            <person name="Nakamura H."/>
            <person name="Ohtoshi R."/>
            <person name="Moran D.A.P."/>
            <person name="Shinohara A."/>
            <person name="Yoshida Y."/>
            <person name="Fujiwara M."/>
            <person name="Mori M."/>
            <person name="Tomita M."/>
            <person name="Arakawa K."/>
        </authorList>
    </citation>
    <scope>NUCLEOTIDE SEQUENCE [LARGE SCALE GENOMIC DNA]</scope>
</reference>
<name>A0A4Y2H4W0_ARAVE</name>
<gene>
    <name evidence="2" type="ORF">AVEN_86298_1</name>
</gene>
<dbReference type="EMBL" id="BGPR01001715">
    <property type="protein sequence ID" value="GBM60161.1"/>
    <property type="molecule type" value="Genomic_DNA"/>
</dbReference>
<evidence type="ECO:0000256" key="1">
    <source>
        <dbReference type="SAM" id="MobiDB-lite"/>
    </source>
</evidence>
<feature type="region of interest" description="Disordered" evidence="1">
    <location>
        <begin position="23"/>
        <end position="95"/>
    </location>
</feature>